<evidence type="ECO:0000256" key="14">
    <source>
        <dbReference type="ARBA" id="ARBA00060461"/>
    </source>
</evidence>
<feature type="domain" description="Fibronectin type-III" evidence="19">
    <location>
        <begin position="1145"/>
        <end position="1243"/>
    </location>
</feature>
<dbReference type="FunFam" id="2.60.40.10:FF:000005">
    <property type="entry name" value="Neuronal cell adhesion molecule"/>
    <property type="match status" value="1"/>
</dbReference>
<dbReference type="SMART" id="SM00060">
    <property type="entry name" value="FN3"/>
    <property type="match status" value="4"/>
</dbReference>
<dbReference type="PROSITE" id="PS50853">
    <property type="entry name" value="FN3"/>
    <property type="match status" value="4"/>
</dbReference>
<dbReference type="PANTHER" id="PTHR44170:SF6">
    <property type="entry name" value="CONTACTIN"/>
    <property type="match status" value="1"/>
</dbReference>
<reference evidence="21" key="1">
    <citation type="submission" date="2014-03" db="EMBL/GenBank/DDBJ databases">
        <authorList>
            <person name="Aksoy S."/>
            <person name="Warren W."/>
            <person name="Wilson R.K."/>
        </authorList>
    </citation>
    <scope>NUCLEOTIDE SEQUENCE [LARGE SCALE GENOMIC DNA]</scope>
    <source>
        <strain evidence="21">IAEA</strain>
    </source>
</reference>
<dbReference type="InterPro" id="IPR016187">
    <property type="entry name" value="CTDL_fold"/>
</dbReference>
<sequence length="1348" mass="153931">MVFWPLPSVLAVAFIAVKAQLATDPQTYQPRYNPQYTNIQQQSQQNQPSTTQYDNPLLTTLQDSTQQQQGANIGSNLGGPPTQGNYNYNYDSNVLGSGNQNYSPFNTNVGSGGITSIGLGYVDNYINEDNFCPEYWITFRQTCYRFVRSPKRNWLDAKKICTAYNANLLNVDNVEKHSFILKQLILQNQRQNRFWLSARQTGPNSWVNDDNTPFLMIDDAFSFGEEQAIENEDLHDNRFLVQKEYNRNNPNQYFNMIGGSSNRNVNTDYRNYLGTGQYGEQNLIRDRLVYAFSKKHDRWMFMPAYENELNLFICESHVLHNPDNINIKNDDKRPFHYGLDITDFEKIPRGPYFVTQPNDTTFDTSKNRLINDVSLSCLAAGYPTPSYRWYREVYINDTLEYRLIDPLKNERYTISGGNLIIYDPKQALDQGAYHCVAENKFGRVRSESVKLNFGYIMEFNLKRSAETGDMNWGKSIFCDPPQHYPEIKYYWSRDFFPNFVEEDQRVFVSYDGALYFSSIETVDRANYSCTVQTLVSDTGRNGPFFPLRVRPNSNYQALIFANSFPKVFPEAPKAGDEIRLECVAFGYPIPSYNWTRKEQPLQRNAYTTNYNRVLIIQNATTNDNGEYTCTITNSRKSHEKSVFINIQMRPEFTIPLKDKVKDYNSDVTFICEASAIPDANYTWYKNAERIDPENIDKDRFIIQDNILTIKYLDAERDEGMYQCGASNQLKAAYSSGQLRVISLKPSFKKRPLESEIYAVNNGNTTIVCEPEAAPRPKFQWKKDGQLIGSGGHRRILPSGTLIISPTSRDDEGVYTCIASNQAGSDESRARLIVLQEMRFVQTPPMRITTQVHDLIYLQCDATYDELLEVAYVWKHNGETLQNLQDGVEKIIIDYNRLTVHNVTMLDGGDYECVVKSSVNEISAKTNVVVEGAPGAPGGVQVVDIGKTKALIEWVDGASNGRPIRYYNILGRTNWNRTWTNVSTQVQAHEVDRYTNRQQAEISNLTPWSSYEFSVAAVNDLGIGTPSAPSPIYSTHEDRPYIAPKNVGGGGGKIGDLTITWDPLLPQEQHSHGIYYKVFWRLKGTFEWASEIIKRQDNIGMAVANIPLNNYYTEYEVKVQALNNIGKGPESEVVVIYSAEDMPLVAPERVIPIAYNSTAFNVTWDPIEITRENIRGRLIGHRIKYWKTTHDEEDAVYYLSRTTRNYALIVGLQPDTYYFVKVMAYNAAGEGPESERNEERTYRKAPQKPPSSVHIYGINPSTVRVVWRYVSPAQDEEPIEGYKVRVWESDQNMISAKDTIVAVGQKLESYITNLTPGKSYNMRVLAYSNGGDGRMSSPTIRFQMGKTTL</sequence>
<evidence type="ECO:0000313" key="21">
    <source>
        <dbReference type="Proteomes" id="UP000091820"/>
    </source>
</evidence>
<dbReference type="InterPro" id="IPR003598">
    <property type="entry name" value="Ig_sub2"/>
</dbReference>
<evidence type="ECO:0000256" key="13">
    <source>
        <dbReference type="ARBA" id="ARBA00023319"/>
    </source>
</evidence>
<dbReference type="GO" id="GO:0098552">
    <property type="term" value="C:side of membrane"/>
    <property type="evidence" value="ECO:0007669"/>
    <property type="project" value="UniProtKB-KW"/>
</dbReference>
<dbReference type="InterPro" id="IPR003961">
    <property type="entry name" value="FN3_dom"/>
</dbReference>
<keyword evidence="8" id="KW-0965">Cell junction</keyword>
<evidence type="ECO:0000259" key="17">
    <source>
        <dbReference type="PROSITE" id="PS50041"/>
    </source>
</evidence>
<dbReference type="GO" id="GO:0007411">
    <property type="term" value="P:axon guidance"/>
    <property type="evidence" value="ECO:0007669"/>
    <property type="project" value="TreeGrafter"/>
</dbReference>
<dbReference type="GO" id="GO:0019991">
    <property type="term" value="P:septate junction assembly"/>
    <property type="evidence" value="ECO:0007669"/>
    <property type="project" value="UniProtKB-ARBA"/>
</dbReference>
<dbReference type="SMART" id="SM00408">
    <property type="entry name" value="IGc2"/>
    <property type="match status" value="5"/>
</dbReference>
<keyword evidence="4" id="KW-0336">GPI-anchor</keyword>
<dbReference type="PANTHER" id="PTHR44170">
    <property type="entry name" value="PROTEIN SIDEKICK"/>
    <property type="match status" value="1"/>
</dbReference>
<evidence type="ECO:0000256" key="3">
    <source>
        <dbReference type="ARBA" id="ARBA00022475"/>
    </source>
</evidence>
<dbReference type="GO" id="GO:0098609">
    <property type="term" value="P:cell-cell adhesion"/>
    <property type="evidence" value="ECO:0007669"/>
    <property type="project" value="TreeGrafter"/>
</dbReference>
<reference evidence="20" key="2">
    <citation type="submission" date="2020-05" db="UniProtKB">
        <authorList>
            <consortium name="EnsemblMetazoa"/>
        </authorList>
    </citation>
    <scope>IDENTIFICATION</scope>
    <source>
        <strain evidence="20">IAEA</strain>
    </source>
</reference>
<dbReference type="CDD" id="cd00063">
    <property type="entry name" value="FN3"/>
    <property type="match status" value="4"/>
</dbReference>
<feature type="domain" description="Fibronectin type-III" evidence="19">
    <location>
        <begin position="1042"/>
        <end position="1140"/>
    </location>
</feature>
<keyword evidence="21" id="KW-1185">Reference proteome</keyword>
<accession>A0A1A9W5Q7</accession>
<evidence type="ECO:0000256" key="8">
    <source>
        <dbReference type="ARBA" id="ARBA00022949"/>
    </source>
</evidence>
<evidence type="ECO:0000256" key="5">
    <source>
        <dbReference type="ARBA" id="ARBA00022729"/>
    </source>
</evidence>
<dbReference type="Gene3D" id="2.60.40.10">
    <property type="entry name" value="Immunoglobulins"/>
    <property type="match status" value="10"/>
</dbReference>
<dbReference type="SUPFAM" id="SSF49265">
    <property type="entry name" value="Fibronectin type III"/>
    <property type="match status" value="2"/>
</dbReference>
<evidence type="ECO:0000259" key="19">
    <source>
        <dbReference type="PROSITE" id="PS50853"/>
    </source>
</evidence>
<dbReference type="Pfam" id="PF00041">
    <property type="entry name" value="fn3"/>
    <property type="match status" value="3"/>
</dbReference>
<feature type="domain" description="C-type lectin" evidence="17">
    <location>
        <begin position="139"/>
        <end position="214"/>
    </location>
</feature>
<evidence type="ECO:0000256" key="10">
    <source>
        <dbReference type="ARBA" id="ARBA00023157"/>
    </source>
</evidence>
<feature type="chain" id="PRO_5008400007" description="Contactin" evidence="16">
    <location>
        <begin position="20"/>
        <end position="1348"/>
    </location>
</feature>
<dbReference type="GO" id="GO:0021682">
    <property type="term" value="P:nerve maturation"/>
    <property type="evidence" value="ECO:0007669"/>
    <property type="project" value="UniProtKB-ARBA"/>
</dbReference>
<feature type="domain" description="Ig-like" evidence="18">
    <location>
        <begin position="857"/>
        <end position="922"/>
    </location>
</feature>
<dbReference type="InterPro" id="IPR013098">
    <property type="entry name" value="Ig_I-set"/>
</dbReference>
<dbReference type="FunFam" id="2.60.40.10:FF:001933">
    <property type="entry name" value="Blast:Contactin"/>
    <property type="match status" value="1"/>
</dbReference>
<evidence type="ECO:0000256" key="11">
    <source>
        <dbReference type="ARBA" id="ARBA00023180"/>
    </source>
</evidence>
<dbReference type="Pfam" id="PF13927">
    <property type="entry name" value="Ig_3"/>
    <property type="match status" value="4"/>
</dbReference>
<dbReference type="InterPro" id="IPR016186">
    <property type="entry name" value="C-type_lectin-like/link_sf"/>
</dbReference>
<keyword evidence="12" id="KW-0449">Lipoprotein</keyword>
<dbReference type="FunFam" id="2.60.40.10:FF:000035">
    <property type="entry name" value="Contactin 1"/>
    <property type="match status" value="1"/>
</dbReference>
<dbReference type="GO" id="GO:0030424">
    <property type="term" value="C:axon"/>
    <property type="evidence" value="ECO:0007669"/>
    <property type="project" value="TreeGrafter"/>
</dbReference>
<dbReference type="FunFam" id="2.60.40.10:FF:000064">
    <property type="entry name" value="Contactin 1"/>
    <property type="match status" value="1"/>
</dbReference>
<dbReference type="Pfam" id="PF07679">
    <property type="entry name" value="I-set"/>
    <property type="match status" value="1"/>
</dbReference>
<dbReference type="SUPFAM" id="SSF48726">
    <property type="entry name" value="Immunoglobulin"/>
    <property type="match status" value="6"/>
</dbReference>
<keyword evidence="10" id="KW-1015">Disulfide bond</keyword>
<dbReference type="Proteomes" id="UP000091820">
    <property type="component" value="Unassembled WGS sequence"/>
</dbReference>
<dbReference type="InterPro" id="IPR013783">
    <property type="entry name" value="Ig-like_fold"/>
</dbReference>
<feature type="domain" description="Ig-like" evidence="18">
    <location>
        <begin position="745"/>
        <end position="832"/>
    </location>
</feature>
<dbReference type="FunFam" id="2.60.40.10:FF:000047">
    <property type="entry name" value="Contactin 1"/>
    <property type="match status" value="1"/>
</dbReference>
<feature type="domain" description="Ig-like" evidence="18">
    <location>
        <begin position="468"/>
        <end position="532"/>
    </location>
</feature>
<dbReference type="PROSITE" id="PS50041">
    <property type="entry name" value="C_TYPE_LECTIN_2"/>
    <property type="match status" value="1"/>
</dbReference>
<keyword evidence="9" id="KW-0472">Membrane</keyword>
<feature type="signal peptide" evidence="16">
    <location>
        <begin position="1"/>
        <end position="19"/>
    </location>
</feature>
<evidence type="ECO:0000256" key="9">
    <source>
        <dbReference type="ARBA" id="ARBA00023136"/>
    </source>
</evidence>
<feature type="region of interest" description="Disordered" evidence="15">
    <location>
        <begin position="1229"/>
        <end position="1252"/>
    </location>
</feature>
<dbReference type="InterPro" id="IPR001304">
    <property type="entry name" value="C-type_lectin-like"/>
</dbReference>
<dbReference type="GO" id="GO:0061343">
    <property type="term" value="P:cell adhesion involved in heart morphogenesis"/>
    <property type="evidence" value="ECO:0007669"/>
    <property type="project" value="UniProtKB-ARBA"/>
</dbReference>
<feature type="domain" description="Ig-like" evidence="18">
    <location>
        <begin position="351"/>
        <end position="452"/>
    </location>
</feature>
<name>A0A1A9W5Q7_9MUSC</name>
<evidence type="ECO:0000256" key="2">
    <source>
        <dbReference type="ARBA" id="ARBA00009812"/>
    </source>
</evidence>
<keyword evidence="7" id="KW-0130">Cell adhesion</keyword>
<dbReference type="SUPFAM" id="SSF56436">
    <property type="entry name" value="C-type lectin-like"/>
    <property type="match status" value="1"/>
</dbReference>
<dbReference type="SMART" id="SM00409">
    <property type="entry name" value="IG"/>
    <property type="match status" value="5"/>
</dbReference>
<keyword evidence="11" id="KW-0325">Glycoprotein</keyword>
<comment type="subcellular location">
    <subcellularLocation>
        <location evidence="14">Cell junction</location>
        <location evidence="14">Septate junction</location>
    </subcellularLocation>
    <subcellularLocation>
        <location evidence="1">Cell membrane</location>
        <topology evidence="1">Lipid-anchor</topology>
        <topology evidence="1">GPI-anchor</topology>
    </subcellularLocation>
</comment>
<evidence type="ECO:0000256" key="16">
    <source>
        <dbReference type="SAM" id="SignalP"/>
    </source>
</evidence>
<feature type="domain" description="Ig-like" evidence="18">
    <location>
        <begin position="650"/>
        <end position="742"/>
    </location>
</feature>
<feature type="domain" description="Fibronectin type-III" evidence="19">
    <location>
        <begin position="1248"/>
        <end position="1346"/>
    </location>
</feature>
<keyword evidence="6" id="KW-0677">Repeat</keyword>
<dbReference type="GO" id="GO:0005918">
    <property type="term" value="C:septate junction"/>
    <property type="evidence" value="ECO:0007669"/>
    <property type="project" value="UniProtKB-SubCell"/>
</dbReference>
<comment type="similarity">
    <text evidence="2">Belongs to the immunoglobulin superfamily. Contactin family.</text>
</comment>
<feature type="domain" description="Ig-like" evidence="18">
    <location>
        <begin position="565"/>
        <end position="645"/>
    </location>
</feature>
<dbReference type="Gene3D" id="3.10.100.10">
    <property type="entry name" value="Mannose-Binding Protein A, subunit A"/>
    <property type="match status" value="1"/>
</dbReference>
<feature type="compositionally biased region" description="Basic and acidic residues" evidence="15">
    <location>
        <begin position="1232"/>
        <end position="1241"/>
    </location>
</feature>
<dbReference type="EnsemblMetazoa" id="GBRI007183-RA">
    <property type="protein sequence ID" value="GBRI007183-PA"/>
    <property type="gene ID" value="GBRI007183"/>
</dbReference>
<dbReference type="InterPro" id="IPR007110">
    <property type="entry name" value="Ig-like_dom"/>
</dbReference>
<evidence type="ECO:0000256" key="6">
    <source>
        <dbReference type="ARBA" id="ARBA00022737"/>
    </source>
</evidence>
<dbReference type="GO" id="GO:0008366">
    <property type="term" value="P:axon ensheathment"/>
    <property type="evidence" value="ECO:0007669"/>
    <property type="project" value="UniProtKB-ARBA"/>
</dbReference>
<dbReference type="Pfam" id="PF00059">
    <property type="entry name" value="Lectin_C"/>
    <property type="match status" value="1"/>
</dbReference>
<keyword evidence="13" id="KW-0393">Immunoglobulin domain</keyword>
<dbReference type="GO" id="GO:0060857">
    <property type="term" value="P:establishment of glial blood-brain barrier"/>
    <property type="evidence" value="ECO:0007669"/>
    <property type="project" value="UniProtKB-ARBA"/>
</dbReference>
<evidence type="ECO:0000256" key="12">
    <source>
        <dbReference type="ARBA" id="ARBA00023288"/>
    </source>
</evidence>
<feature type="domain" description="Fibronectin type-III" evidence="19">
    <location>
        <begin position="935"/>
        <end position="1037"/>
    </location>
</feature>
<dbReference type="PROSITE" id="PS50835">
    <property type="entry name" value="IG_LIKE"/>
    <property type="match status" value="6"/>
</dbReference>
<evidence type="ECO:0000256" key="4">
    <source>
        <dbReference type="ARBA" id="ARBA00022622"/>
    </source>
</evidence>
<evidence type="ECO:0000256" key="7">
    <source>
        <dbReference type="ARBA" id="ARBA00022889"/>
    </source>
</evidence>
<keyword evidence="5 16" id="KW-0732">Signal</keyword>
<dbReference type="FunFam" id="2.60.40.10:FF:001582">
    <property type="entry name" value="Receptor tyrosine kinase Flt1b"/>
    <property type="match status" value="1"/>
</dbReference>
<dbReference type="InterPro" id="IPR036179">
    <property type="entry name" value="Ig-like_dom_sf"/>
</dbReference>
<dbReference type="CDD" id="cd00096">
    <property type="entry name" value="Ig"/>
    <property type="match status" value="1"/>
</dbReference>
<proteinExistence type="inferred from homology"/>
<protein>
    <recommendedName>
        <fullName evidence="22">Contactin</fullName>
    </recommendedName>
</protein>
<dbReference type="SMART" id="SM00034">
    <property type="entry name" value="CLECT"/>
    <property type="match status" value="1"/>
</dbReference>
<dbReference type="STRING" id="37001.A0A1A9W5Q7"/>
<evidence type="ECO:0000313" key="20">
    <source>
        <dbReference type="EnsemblMetazoa" id="GBRI007183-PA"/>
    </source>
</evidence>
<keyword evidence="3" id="KW-1003">Cell membrane</keyword>
<dbReference type="FunFam" id="2.60.40.10:FF:001529">
    <property type="entry name" value="Cell adhesion molecule"/>
    <property type="match status" value="1"/>
</dbReference>
<dbReference type="FunFam" id="2.60.40.10:FF:001698">
    <property type="entry name" value="contactin"/>
    <property type="match status" value="1"/>
</dbReference>
<evidence type="ECO:0000259" key="18">
    <source>
        <dbReference type="PROSITE" id="PS50835"/>
    </source>
</evidence>
<evidence type="ECO:0000256" key="1">
    <source>
        <dbReference type="ARBA" id="ARBA00004609"/>
    </source>
</evidence>
<organism evidence="20 21">
    <name type="scientific">Glossina brevipalpis</name>
    <dbReference type="NCBI Taxonomy" id="37001"/>
    <lineage>
        <taxon>Eukaryota</taxon>
        <taxon>Metazoa</taxon>
        <taxon>Ecdysozoa</taxon>
        <taxon>Arthropoda</taxon>
        <taxon>Hexapoda</taxon>
        <taxon>Insecta</taxon>
        <taxon>Pterygota</taxon>
        <taxon>Neoptera</taxon>
        <taxon>Endopterygota</taxon>
        <taxon>Diptera</taxon>
        <taxon>Brachycera</taxon>
        <taxon>Muscomorpha</taxon>
        <taxon>Hippoboscoidea</taxon>
        <taxon>Glossinidae</taxon>
        <taxon>Glossina</taxon>
    </lineage>
</organism>
<dbReference type="InterPro" id="IPR003599">
    <property type="entry name" value="Ig_sub"/>
</dbReference>
<dbReference type="GO" id="GO:0005886">
    <property type="term" value="C:plasma membrane"/>
    <property type="evidence" value="ECO:0007669"/>
    <property type="project" value="UniProtKB-SubCell"/>
</dbReference>
<evidence type="ECO:0008006" key="22">
    <source>
        <dbReference type="Google" id="ProtNLM"/>
    </source>
</evidence>
<dbReference type="InterPro" id="IPR036116">
    <property type="entry name" value="FN3_sf"/>
</dbReference>
<dbReference type="VEuPathDB" id="VectorBase:GBRI007183"/>
<evidence type="ECO:0000256" key="15">
    <source>
        <dbReference type="SAM" id="MobiDB-lite"/>
    </source>
</evidence>